<evidence type="ECO:0000256" key="6">
    <source>
        <dbReference type="SAM" id="MobiDB-lite"/>
    </source>
</evidence>
<evidence type="ECO:0000313" key="7">
    <source>
        <dbReference type="EMBL" id="KXS10997.1"/>
    </source>
</evidence>
<keyword evidence="8" id="KW-1185">Reference proteome</keyword>
<evidence type="ECO:0000256" key="5">
    <source>
        <dbReference type="RuleBase" id="RU003910"/>
    </source>
</evidence>
<dbReference type="InterPro" id="IPR001648">
    <property type="entry name" value="Ribosomal_bS18"/>
</dbReference>
<dbReference type="Proteomes" id="UP000070544">
    <property type="component" value="Unassembled WGS sequence"/>
</dbReference>
<accession>A0A139A2I9</accession>
<dbReference type="GO" id="GO:0070181">
    <property type="term" value="F:small ribosomal subunit rRNA binding"/>
    <property type="evidence" value="ECO:0007669"/>
    <property type="project" value="TreeGrafter"/>
</dbReference>
<dbReference type="InterPro" id="IPR036870">
    <property type="entry name" value="Ribosomal_bS18_sf"/>
</dbReference>
<protein>
    <recommendedName>
        <fullName evidence="4">Small ribosomal subunit protein bS18m</fullName>
    </recommendedName>
</protein>
<dbReference type="Pfam" id="PF01084">
    <property type="entry name" value="Ribosomal_S18"/>
    <property type="match status" value="1"/>
</dbReference>
<evidence type="ECO:0000256" key="2">
    <source>
        <dbReference type="ARBA" id="ARBA00022980"/>
    </source>
</evidence>
<gene>
    <name evidence="7" type="ORF">M427DRAFT_455211</name>
</gene>
<evidence type="ECO:0000256" key="3">
    <source>
        <dbReference type="ARBA" id="ARBA00023274"/>
    </source>
</evidence>
<evidence type="ECO:0000256" key="4">
    <source>
        <dbReference type="ARBA" id="ARBA00035264"/>
    </source>
</evidence>
<comment type="similarity">
    <text evidence="1 5">Belongs to the bacterial ribosomal protein bS18 family.</text>
</comment>
<dbReference type="GO" id="GO:0032543">
    <property type="term" value="P:mitochondrial translation"/>
    <property type="evidence" value="ECO:0007669"/>
    <property type="project" value="TreeGrafter"/>
</dbReference>
<dbReference type="GO" id="GO:0005763">
    <property type="term" value="C:mitochondrial small ribosomal subunit"/>
    <property type="evidence" value="ECO:0007669"/>
    <property type="project" value="TreeGrafter"/>
</dbReference>
<feature type="region of interest" description="Disordered" evidence="6">
    <location>
        <begin position="83"/>
        <end position="110"/>
    </location>
</feature>
<dbReference type="PANTHER" id="PTHR13479:SF40">
    <property type="entry name" value="SMALL RIBOSOMAL SUBUNIT PROTEIN BS18M"/>
    <property type="match status" value="1"/>
</dbReference>
<dbReference type="GO" id="GO:0003735">
    <property type="term" value="F:structural constituent of ribosome"/>
    <property type="evidence" value="ECO:0007669"/>
    <property type="project" value="InterPro"/>
</dbReference>
<dbReference type="OrthoDB" id="21463at2759"/>
<sequence>MCSSNLGRLNLFFRRMSRLFSLVRWTRLSRADAMPGSWLCQRCQSSTSKAVQFAQPGATAPPQEANTRPDRYFRNRRDFVEGDTYTPVTMTNNNSTSTPQRSRKRRESRGKPDFLEVLNIDPLKEYKNPHLLAEFMTDMGYIKPRSLTGLSILNQRKVSRAIRRAQNMGLLPIGHKLVEVK</sequence>
<dbReference type="AlphaFoldDB" id="A0A139A2I9"/>
<dbReference type="STRING" id="1344416.A0A139A2I9"/>
<dbReference type="HAMAP" id="MF_00270">
    <property type="entry name" value="Ribosomal_bS18"/>
    <property type="match status" value="1"/>
</dbReference>
<dbReference type="PRINTS" id="PR00974">
    <property type="entry name" value="RIBOSOMALS18"/>
</dbReference>
<dbReference type="PANTHER" id="PTHR13479">
    <property type="entry name" value="30S RIBOSOMAL PROTEIN S18"/>
    <property type="match status" value="1"/>
</dbReference>
<dbReference type="NCBIfam" id="TIGR00165">
    <property type="entry name" value="S18"/>
    <property type="match status" value="1"/>
</dbReference>
<evidence type="ECO:0000313" key="8">
    <source>
        <dbReference type="Proteomes" id="UP000070544"/>
    </source>
</evidence>
<proteinExistence type="inferred from homology"/>
<name>A0A139A2I9_GONPJ</name>
<keyword evidence="3 5" id="KW-0687">Ribonucleoprotein</keyword>
<keyword evidence="2 5" id="KW-0689">Ribosomal protein</keyword>
<feature type="compositionally biased region" description="Polar residues" evidence="6">
    <location>
        <begin position="86"/>
        <end position="100"/>
    </location>
</feature>
<dbReference type="EMBL" id="KQ965810">
    <property type="protein sequence ID" value="KXS10997.1"/>
    <property type="molecule type" value="Genomic_DNA"/>
</dbReference>
<dbReference type="Gene3D" id="4.10.640.10">
    <property type="entry name" value="Ribosomal protein S18"/>
    <property type="match status" value="1"/>
</dbReference>
<dbReference type="SUPFAM" id="SSF46911">
    <property type="entry name" value="Ribosomal protein S18"/>
    <property type="match status" value="1"/>
</dbReference>
<organism evidence="7 8">
    <name type="scientific">Gonapodya prolifera (strain JEL478)</name>
    <name type="common">Monoblepharis prolifera</name>
    <dbReference type="NCBI Taxonomy" id="1344416"/>
    <lineage>
        <taxon>Eukaryota</taxon>
        <taxon>Fungi</taxon>
        <taxon>Fungi incertae sedis</taxon>
        <taxon>Chytridiomycota</taxon>
        <taxon>Chytridiomycota incertae sedis</taxon>
        <taxon>Monoblepharidomycetes</taxon>
        <taxon>Monoblepharidales</taxon>
        <taxon>Gonapodyaceae</taxon>
        <taxon>Gonapodya</taxon>
    </lineage>
</organism>
<evidence type="ECO:0000256" key="1">
    <source>
        <dbReference type="ARBA" id="ARBA00005589"/>
    </source>
</evidence>
<reference evidence="7 8" key="1">
    <citation type="journal article" date="2015" name="Genome Biol. Evol.">
        <title>Phylogenomic analyses indicate that early fungi evolved digesting cell walls of algal ancestors of land plants.</title>
        <authorList>
            <person name="Chang Y."/>
            <person name="Wang S."/>
            <person name="Sekimoto S."/>
            <person name="Aerts A.L."/>
            <person name="Choi C."/>
            <person name="Clum A."/>
            <person name="LaButti K.M."/>
            <person name="Lindquist E.A."/>
            <person name="Yee Ngan C."/>
            <person name="Ohm R.A."/>
            <person name="Salamov A.A."/>
            <person name="Grigoriev I.V."/>
            <person name="Spatafora J.W."/>
            <person name="Berbee M.L."/>
        </authorList>
    </citation>
    <scope>NUCLEOTIDE SEQUENCE [LARGE SCALE GENOMIC DNA]</scope>
    <source>
        <strain evidence="7 8">JEL478</strain>
    </source>
</reference>